<keyword evidence="3" id="KW-1185">Reference proteome</keyword>
<evidence type="ECO:0000313" key="3">
    <source>
        <dbReference type="Proteomes" id="UP000707451"/>
    </source>
</evidence>
<comment type="caution">
    <text evidence="2">The sequence shown here is derived from an EMBL/GenBank/DDBJ whole genome shotgun (WGS) entry which is preliminary data.</text>
</comment>
<reference evidence="2" key="1">
    <citation type="submission" date="2021-06" db="EMBL/GenBank/DDBJ databases">
        <title>Genome Sequence of Mortierella hyaline Strain SCG-10, a Cold-Adapted, Nitrate-Reducing Fungus Isolated from Soil in Minnesota, USA.</title>
        <authorList>
            <person name="Aldossari N."/>
        </authorList>
    </citation>
    <scope>NUCLEOTIDE SEQUENCE</scope>
    <source>
        <strain evidence="2">SCG-10</strain>
    </source>
</reference>
<feature type="compositionally biased region" description="Polar residues" evidence="1">
    <location>
        <begin position="186"/>
        <end position="200"/>
    </location>
</feature>
<gene>
    <name evidence="2" type="ORF">KI688_010585</name>
</gene>
<feature type="region of interest" description="Disordered" evidence="1">
    <location>
        <begin position="399"/>
        <end position="418"/>
    </location>
</feature>
<feature type="region of interest" description="Disordered" evidence="1">
    <location>
        <begin position="173"/>
        <end position="220"/>
    </location>
</feature>
<name>A0A9P8BTK1_9FUNG</name>
<dbReference type="EMBL" id="JAHRHY010000006">
    <property type="protein sequence ID" value="KAG9068319.1"/>
    <property type="molecule type" value="Genomic_DNA"/>
</dbReference>
<dbReference type="AlphaFoldDB" id="A0A9P8BTK1"/>
<accession>A0A9P8BTK1</accession>
<feature type="compositionally biased region" description="Low complexity" evidence="1">
    <location>
        <begin position="211"/>
        <end position="220"/>
    </location>
</feature>
<organism evidence="2 3">
    <name type="scientific">Linnemannia hyalina</name>
    <dbReference type="NCBI Taxonomy" id="64524"/>
    <lineage>
        <taxon>Eukaryota</taxon>
        <taxon>Fungi</taxon>
        <taxon>Fungi incertae sedis</taxon>
        <taxon>Mucoromycota</taxon>
        <taxon>Mortierellomycotina</taxon>
        <taxon>Mortierellomycetes</taxon>
        <taxon>Mortierellales</taxon>
        <taxon>Mortierellaceae</taxon>
        <taxon>Linnemannia</taxon>
    </lineage>
</organism>
<evidence type="ECO:0000313" key="2">
    <source>
        <dbReference type="EMBL" id="KAG9068319.1"/>
    </source>
</evidence>
<sequence length="848" mass="95084">MATTVTSPQTLRSIYLEDRSARAHPPSSTIQLTPRFDSITKQPIILWNDITKVFKGALYVLCQGASIPFLVNDQFEDLTPLKIALYPGQVLDVVLENPNPPGSALTMDAMQLPMFSPEAKAVLTPSPKAPQDYNNYDTGDIEEKVQALSIAPSAMGPRNPQTVPEGNTVYNNTFNSPPSFGEASEKVNNGPHSTTSTTADDYSHATPHRNPQQQYPQTQQLQLQQQQTMETYMPYIPKTQIEQHIQRLANKVLTTRCHESAGPSMFIVIPTATRSWGKSVPSMDRLRLFWLCECTVHSNPHPQQHGPSLASLRPHLYHHPALYINTADEFIEKYGAYMMLNLWMFTRDRTGRTDSSGHRIDYSEGLKVLQQVLGLTKEQVELHLDTMISRLELVIPSSTFDKQQQKPTPPEPALEEYEDEDDCRVSLISPDTVILDAAGLQELRKMIAQPDLMGSLGNNGTSIFVTSDEQAALAGHDLYKSVAKDSIAQWICQSHYSEHHPTFDPEELNASVMRIGEYTPQPNLLGCHLQSSSDFEALMKSKLVQSGCLIELILQFSEAYIPTLKDWRMFREALRGIRLMHLVLVGPGLEAMTTAQVKSVFRTLLDLQLESLSVGNAQFLLKHVQELWNTSKEQTYGLRYLWLSVEVQATAEDRDAMTNGFNNLILNSPDLQSVTLVWNDGAPFGQGELLLLALAYRSYIFRKSLKVAMGTQAENFEATMDMGNYYGSEMTSTRLFEASQHFLALTGQLQVLAITEPISGLGMVQVPLDTTKRQWDHCVDPDVVLFRILSKNKDMKRLSLACEMGYFEVMAGIVDQIRRDVLKGGGECELKSLTLEDKAQQAKKTFTW</sequence>
<protein>
    <submittedName>
        <fullName evidence="2">Uncharacterized protein</fullName>
    </submittedName>
</protein>
<dbReference type="Proteomes" id="UP000707451">
    <property type="component" value="Unassembled WGS sequence"/>
</dbReference>
<proteinExistence type="predicted"/>
<dbReference type="OrthoDB" id="2361962at2759"/>
<evidence type="ECO:0000256" key="1">
    <source>
        <dbReference type="SAM" id="MobiDB-lite"/>
    </source>
</evidence>